<dbReference type="Gene3D" id="3.30.420.10">
    <property type="entry name" value="Ribonuclease H-like superfamily/Ribonuclease H"/>
    <property type="match status" value="1"/>
</dbReference>
<dbReference type="EMBL" id="KQ982298">
    <property type="protein sequence ID" value="KYQ58151.1"/>
    <property type="molecule type" value="Genomic_DNA"/>
</dbReference>
<dbReference type="PANTHER" id="PTHR47326">
    <property type="entry name" value="TRANSPOSABLE ELEMENT TC3 TRANSPOSASE-LIKE PROTEIN"/>
    <property type="match status" value="1"/>
</dbReference>
<sequence length="333" mass="37835">MPRTYSNSEYADMVFVYGFCNGNALKAVREYARRFPNRRVPNRRVFMLTFNRLRETGTFSIRQENNRFQAALRRDLQAGNRILQHFDNHPETSVRNASAVLGVSPQTIWRTVKGDNRYPYHIQKVQNLLPQDHWNRLNFCNWYLQTCHNDILFPSKIMWSDEATFTRGGIINQRNRYNGNSARTVIERQQRTQRGSNSSNGGGLIALGRNHRGNNHRYPLMSSAWRDDPFSFSLSTKHSSTLGEWKTRMRFSSLPLHAATVNINGVGCIGDMVPALMLALTASTGTQGTSVSSNDNGKRQRQLGNPAARRPESWFMNAVLACAFIPVAGGAYK</sequence>
<evidence type="ECO:0000256" key="1">
    <source>
        <dbReference type="SAM" id="MobiDB-lite"/>
    </source>
</evidence>
<name>A0A151XCP6_9HYME</name>
<reference evidence="3 4" key="1">
    <citation type="submission" date="2015-09" db="EMBL/GenBank/DDBJ databases">
        <title>Trachymyrmex zeteki WGS genome.</title>
        <authorList>
            <person name="Nygaard S."/>
            <person name="Hu H."/>
            <person name="Boomsma J."/>
            <person name="Zhang G."/>
        </authorList>
    </citation>
    <scope>NUCLEOTIDE SEQUENCE [LARGE SCALE GENOMIC DNA]</scope>
    <source>
        <strain evidence="3">Tzet28-1</strain>
        <tissue evidence="3">Whole body</tissue>
    </source>
</reference>
<dbReference type="PANTHER" id="PTHR47326:SF1">
    <property type="entry name" value="HTH PSQ-TYPE DOMAIN-CONTAINING PROTEIN"/>
    <property type="match status" value="1"/>
</dbReference>
<feature type="compositionally biased region" description="Polar residues" evidence="1">
    <location>
        <begin position="286"/>
        <end position="295"/>
    </location>
</feature>
<dbReference type="STRING" id="64791.A0A151XCP6"/>
<dbReference type="Pfam" id="PF16087">
    <property type="entry name" value="DUF4817"/>
    <property type="match status" value="1"/>
</dbReference>
<dbReference type="InterPro" id="IPR036397">
    <property type="entry name" value="RNaseH_sf"/>
</dbReference>
<dbReference type="GO" id="GO:0003676">
    <property type="term" value="F:nucleic acid binding"/>
    <property type="evidence" value="ECO:0007669"/>
    <property type="project" value="InterPro"/>
</dbReference>
<gene>
    <name evidence="3" type="ORF">ALC60_02883</name>
</gene>
<dbReference type="AlphaFoldDB" id="A0A151XCP6"/>
<dbReference type="Proteomes" id="UP000075809">
    <property type="component" value="Unassembled WGS sequence"/>
</dbReference>
<keyword evidence="4" id="KW-1185">Reference proteome</keyword>
<evidence type="ECO:0000259" key="2">
    <source>
        <dbReference type="Pfam" id="PF16087"/>
    </source>
</evidence>
<feature type="region of interest" description="Disordered" evidence="1">
    <location>
        <begin position="286"/>
        <end position="308"/>
    </location>
</feature>
<protein>
    <recommendedName>
        <fullName evidence="2">DUF4817 domain-containing protein</fullName>
    </recommendedName>
</protein>
<organism evidence="3 4">
    <name type="scientific">Mycetomoellerius zeteki</name>
    <dbReference type="NCBI Taxonomy" id="64791"/>
    <lineage>
        <taxon>Eukaryota</taxon>
        <taxon>Metazoa</taxon>
        <taxon>Ecdysozoa</taxon>
        <taxon>Arthropoda</taxon>
        <taxon>Hexapoda</taxon>
        <taxon>Insecta</taxon>
        <taxon>Pterygota</taxon>
        <taxon>Neoptera</taxon>
        <taxon>Endopterygota</taxon>
        <taxon>Hymenoptera</taxon>
        <taxon>Apocrita</taxon>
        <taxon>Aculeata</taxon>
        <taxon>Formicoidea</taxon>
        <taxon>Formicidae</taxon>
        <taxon>Myrmicinae</taxon>
        <taxon>Mycetomoellerius</taxon>
    </lineage>
</organism>
<dbReference type="InterPro" id="IPR032135">
    <property type="entry name" value="DUF4817"/>
</dbReference>
<proteinExistence type="predicted"/>
<evidence type="ECO:0000313" key="3">
    <source>
        <dbReference type="EMBL" id="KYQ58151.1"/>
    </source>
</evidence>
<accession>A0A151XCP6</accession>
<evidence type="ECO:0000313" key="4">
    <source>
        <dbReference type="Proteomes" id="UP000075809"/>
    </source>
</evidence>
<feature type="domain" description="DUF4817" evidence="2">
    <location>
        <begin position="8"/>
        <end position="58"/>
    </location>
</feature>